<proteinExistence type="predicted"/>
<accession>A0A6H1TZE0</accession>
<dbReference type="GO" id="GO:0016874">
    <property type="term" value="F:ligase activity"/>
    <property type="evidence" value="ECO:0007669"/>
    <property type="project" value="UniProtKB-KW"/>
</dbReference>
<dbReference type="SUPFAM" id="SSF55144">
    <property type="entry name" value="LigT-like"/>
    <property type="match status" value="1"/>
</dbReference>
<dbReference type="Gene3D" id="3.90.1140.10">
    <property type="entry name" value="Cyclic phosphodiesterase"/>
    <property type="match status" value="1"/>
</dbReference>
<gene>
    <name evidence="1" type="ORF">HCG48_15240</name>
</gene>
<dbReference type="Proteomes" id="UP000500857">
    <property type="component" value="Chromosome"/>
</dbReference>
<protein>
    <submittedName>
        <fullName evidence="1">2'-5' RNA ligase family protein</fullName>
    </submittedName>
</protein>
<dbReference type="AlphaFoldDB" id="A0A6H1TZE0"/>
<evidence type="ECO:0000313" key="2">
    <source>
        <dbReference type="Proteomes" id="UP000500857"/>
    </source>
</evidence>
<name>A0A6H1TZE0_9CYAN</name>
<organism evidence="1 2">
    <name type="scientific">Oxynema aestuarii AP17</name>
    <dbReference type="NCBI Taxonomy" id="2064643"/>
    <lineage>
        <taxon>Bacteria</taxon>
        <taxon>Bacillati</taxon>
        <taxon>Cyanobacteriota</taxon>
        <taxon>Cyanophyceae</taxon>
        <taxon>Oscillatoriophycideae</taxon>
        <taxon>Oscillatoriales</taxon>
        <taxon>Oscillatoriaceae</taxon>
        <taxon>Oxynema</taxon>
        <taxon>Oxynema aestuarii</taxon>
    </lineage>
</organism>
<reference evidence="1 2" key="1">
    <citation type="submission" date="2020-04" db="EMBL/GenBank/DDBJ databases">
        <authorList>
            <person name="Basu S."/>
            <person name="Maruthanayagam V."/>
            <person name="Chakraborty S."/>
            <person name="Pramanik A."/>
            <person name="Mukherjee J."/>
            <person name="Brink B."/>
        </authorList>
    </citation>
    <scope>NUCLEOTIDE SEQUENCE [LARGE SCALE GENOMIC DNA]</scope>
    <source>
        <strain evidence="1 2">AP17</strain>
    </source>
</reference>
<dbReference type="KEGG" id="oxy:HCG48_15240"/>
<sequence>MNLERRYAAIFQQLQAAKDFDLESLETSRSLFDLTAGRPIPRQFEVWTCLAGLPLPDPLTAQLEAVAAELFSLLPPGTRFYAVKPQLYHWELFIIKRPAESLDDRQLREAGERLARVLRGTPPIAVRYRGVLVTPDGTAIVRGFGEFDRLREQLRTAIPFASPHQSQLGHISLGRILDPMGETAFKQLQDFVTDALDRDYGTFHVTQAHYVHERRWYMEACETIRTLPFAGPH</sequence>
<dbReference type="InterPro" id="IPR009097">
    <property type="entry name" value="Cyclic_Pdiesterase"/>
</dbReference>
<keyword evidence="2" id="KW-1185">Reference proteome</keyword>
<dbReference type="EMBL" id="CP051167">
    <property type="protein sequence ID" value="QIZ71775.1"/>
    <property type="molecule type" value="Genomic_DNA"/>
</dbReference>
<dbReference type="RefSeq" id="WP_168569927.1">
    <property type="nucleotide sequence ID" value="NZ_CP051167.1"/>
</dbReference>
<evidence type="ECO:0000313" key="1">
    <source>
        <dbReference type="EMBL" id="QIZ71775.1"/>
    </source>
</evidence>
<keyword evidence="1" id="KW-0436">Ligase</keyword>